<feature type="region of interest" description="Disordered" evidence="4">
    <location>
        <begin position="240"/>
        <end position="264"/>
    </location>
</feature>
<feature type="transmembrane region" description="Helical" evidence="5">
    <location>
        <begin position="89"/>
        <end position="111"/>
    </location>
</feature>
<evidence type="ECO:0000256" key="4">
    <source>
        <dbReference type="SAM" id="MobiDB-lite"/>
    </source>
</evidence>
<feature type="compositionally biased region" description="Basic and acidic residues" evidence="4">
    <location>
        <begin position="240"/>
        <end position="255"/>
    </location>
</feature>
<feature type="transmembrane region" description="Helical" evidence="5">
    <location>
        <begin position="164"/>
        <end position="185"/>
    </location>
</feature>
<reference evidence="6 7" key="1">
    <citation type="submission" date="2023-10" db="EMBL/GenBank/DDBJ databases">
        <title>Chromosome-scale genome assembly provides insights into flower coloration mechanisms of Canna indica.</title>
        <authorList>
            <person name="Li C."/>
        </authorList>
    </citation>
    <scope>NUCLEOTIDE SEQUENCE [LARGE SCALE GENOMIC DNA]</scope>
    <source>
        <tissue evidence="6">Flower</tissue>
    </source>
</reference>
<dbReference type="PANTHER" id="PTHR31218">
    <property type="entry name" value="WAT1-RELATED PROTEIN"/>
    <property type="match status" value="1"/>
</dbReference>
<dbReference type="AlphaFoldDB" id="A0AAQ3QHB5"/>
<dbReference type="Proteomes" id="UP001327560">
    <property type="component" value="Chromosome 7"/>
</dbReference>
<dbReference type="EMBL" id="CP136896">
    <property type="protein sequence ID" value="WOL12726.1"/>
    <property type="molecule type" value="Genomic_DNA"/>
</dbReference>
<dbReference type="GO" id="GO:0022857">
    <property type="term" value="F:transmembrane transporter activity"/>
    <property type="evidence" value="ECO:0007669"/>
    <property type="project" value="InterPro"/>
</dbReference>
<evidence type="ECO:0000256" key="1">
    <source>
        <dbReference type="ARBA" id="ARBA00022692"/>
    </source>
</evidence>
<evidence type="ECO:0008006" key="8">
    <source>
        <dbReference type="Google" id="ProtNLM"/>
    </source>
</evidence>
<accession>A0AAQ3QHB5</accession>
<evidence type="ECO:0000256" key="3">
    <source>
        <dbReference type="ARBA" id="ARBA00023136"/>
    </source>
</evidence>
<dbReference type="GO" id="GO:0016020">
    <property type="term" value="C:membrane"/>
    <property type="evidence" value="ECO:0007669"/>
    <property type="project" value="InterPro"/>
</dbReference>
<feature type="transmembrane region" description="Helical" evidence="5">
    <location>
        <begin position="132"/>
        <end position="152"/>
    </location>
</feature>
<protein>
    <recommendedName>
        <fullName evidence="8">WAT1-related protein</fullName>
    </recommendedName>
</protein>
<evidence type="ECO:0000313" key="7">
    <source>
        <dbReference type="Proteomes" id="UP001327560"/>
    </source>
</evidence>
<feature type="transmembrane region" description="Helical" evidence="5">
    <location>
        <begin position="55"/>
        <end position="77"/>
    </location>
</feature>
<keyword evidence="7" id="KW-1185">Reference proteome</keyword>
<keyword evidence="3 5" id="KW-0472">Membrane</keyword>
<feature type="transmembrane region" description="Helical" evidence="5">
    <location>
        <begin position="24"/>
        <end position="43"/>
    </location>
</feature>
<evidence type="ECO:0000313" key="6">
    <source>
        <dbReference type="EMBL" id="WOL12726.1"/>
    </source>
</evidence>
<keyword evidence="2 5" id="KW-1133">Transmembrane helix</keyword>
<evidence type="ECO:0000256" key="2">
    <source>
        <dbReference type="ARBA" id="ARBA00022989"/>
    </source>
</evidence>
<evidence type="ECO:0000256" key="5">
    <source>
        <dbReference type="SAM" id="Phobius"/>
    </source>
</evidence>
<organism evidence="6 7">
    <name type="scientific">Canna indica</name>
    <name type="common">Indian-shot</name>
    <dbReference type="NCBI Taxonomy" id="4628"/>
    <lineage>
        <taxon>Eukaryota</taxon>
        <taxon>Viridiplantae</taxon>
        <taxon>Streptophyta</taxon>
        <taxon>Embryophyta</taxon>
        <taxon>Tracheophyta</taxon>
        <taxon>Spermatophyta</taxon>
        <taxon>Magnoliopsida</taxon>
        <taxon>Liliopsida</taxon>
        <taxon>Zingiberales</taxon>
        <taxon>Cannaceae</taxon>
        <taxon>Canna</taxon>
    </lineage>
</organism>
<gene>
    <name evidence="6" type="ORF">Cni_G21493</name>
</gene>
<keyword evidence="1 5" id="KW-0812">Transmembrane</keyword>
<name>A0AAQ3QHB5_9LILI</name>
<proteinExistence type="predicted"/>
<sequence length="264" mass="29164">MSSTEQYERQSEELESATTWVSRMLPYAAAILIQVAFAGYLVLSKVAIDKGMSTSVFIFYRQAAASLLLSSLAFIFQRMETIKINTLSGIIKSFGMALCIAGVITIALFKGHGVIPPHHHFTTYPNHVSDNWSRGTLFVISANLTWALWIVLQGIMLEEYSCKLLFTTSQCIFSTFQSFFVALVLERNVSKWKLGFDTSLLTILYCGFVVTGVSFYLQSCIIGGVLMVSGLYGVFWGKSKESKSPNKVNSVEDGRNYSGAGTTP</sequence>
<dbReference type="InterPro" id="IPR030184">
    <property type="entry name" value="WAT1-related"/>
</dbReference>
<feature type="transmembrane region" description="Helical" evidence="5">
    <location>
        <begin position="216"/>
        <end position="237"/>
    </location>
</feature>